<feature type="chain" id="PRO_5012603815" evidence="1">
    <location>
        <begin position="23"/>
        <end position="178"/>
    </location>
</feature>
<dbReference type="AlphaFoldDB" id="A0A255Z962"/>
<dbReference type="OrthoDB" id="1366496at2"/>
<dbReference type="RefSeq" id="WP_094413984.1">
    <property type="nucleotide sequence ID" value="NZ_NOXV01000242.1"/>
</dbReference>
<feature type="signal peptide" evidence="1">
    <location>
        <begin position="1"/>
        <end position="22"/>
    </location>
</feature>
<evidence type="ECO:0000313" key="3">
    <source>
        <dbReference type="Proteomes" id="UP000216605"/>
    </source>
</evidence>
<name>A0A255Z962_9FLAO</name>
<sequence>MIIIKNQIKILFLLLFIYGCSAQNKNTNNECIKANIGSETSYSGGDKYIALNMNDFNSDNDKSLDIVRILLDSGYETQEHFKRVYITGGKLYVVENDVMRELPKDKMDIISSAFNNLAESNTLVTCKVNSSRRYTYRYFVRVDNKLIMSFSANSFPNSIDKDLIKDELKFITLFEDLK</sequence>
<dbReference type="EMBL" id="NOXV01000242">
    <property type="protein sequence ID" value="OYQ37998.1"/>
    <property type="molecule type" value="Genomic_DNA"/>
</dbReference>
<proteinExistence type="predicted"/>
<reference evidence="2 3" key="1">
    <citation type="submission" date="2017-07" db="EMBL/GenBank/DDBJ databases">
        <title>Flavobacterium cyanobacteriorum sp. nov., isolated from cyanobacterial aggregates in a eutrophic lake.</title>
        <authorList>
            <person name="Cai H."/>
        </authorList>
    </citation>
    <scope>NUCLEOTIDE SEQUENCE [LARGE SCALE GENOMIC DNA]</scope>
    <source>
        <strain evidence="2 3">TH021</strain>
    </source>
</reference>
<comment type="caution">
    <text evidence="2">The sequence shown here is derived from an EMBL/GenBank/DDBJ whole genome shotgun (WGS) entry which is preliminary data.</text>
</comment>
<organism evidence="2 3">
    <name type="scientific">Flavobacterium cyanobacteriorum</name>
    <dbReference type="NCBI Taxonomy" id="2022802"/>
    <lineage>
        <taxon>Bacteria</taxon>
        <taxon>Pseudomonadati</taxon>
        <taxon>Bacteroidota</taxon>
        <taxon>Flavobacteriia</taxon>
        <taxon>Flavobacteriales</taxon>
        <taxon>Flavobacteriaceae</taxon>
        <taxon>Flavobacterium</taxon>
    </lineage>
</organism>
<evidence type="ECO:0000313" key="2">
    <source>
        <dbReference type="EMBL" id="OYQ37998.1"/>
    </source>
</evidence>
<dbReference type="Proteomes" id="UP000216605">
    <property type="component" value="Unassembled WGS sequence"/>
</dbReference>
<evidence type="ECO:0000256" key="1">
    <source>
        <dbReference type="SAM" id="SignalP"/>
    </source>
</evidence>
<accession>A0A255Z962</accession>
<protein>
    <submittedName>
        <fullName evidence="2">Uncharacterized protein</fullName>
    </submittedName>
</protein>
<gene>
    <name evidence="2" type="ORF">CHU92_06985</name>
</gene>
<keyword evidence="3" id="KW-1185">Reference proteome</keyword>
<keyword evidence="1" id="KW-0732">Signal</keyword>
<dbReference type="PROSITE" id="PS51257">
    <property type="entry name" value="PROKAR_LIPOPROTEIN"/>
    <property type="match status" value="1"/>
</dbReference>